<dbReference type="InterPro" id="IPR043519">
    <property type="entry name" value="NT_sf"/>
</dbReference>
<sequence length="196" mass="23387">MECFSELVKLSKLLNNFKQSWFVAGGWAIDLFIGDVTRVHKDIEIAIFRKDQSSLREYLFGWEFTKVVNGKMQPWNKDEWLELPIHEIHAHTKNTFFSELEILLDESSHNEWRFRRNFDIARPLSRIQLHSDINVPFLAPEIVLLYKAKNPRSKDEDDFHRVRNLLDEERQVWLKQAIMVCHPGHHWLTELHVSGR</sequence>
<dbReference type="EMBL" id="JACJTC010000014">
    <property type="protein sequence ID" value="MBD2613526.1"/>
    <property type="molecule type" value="Genomic_DNA"/>
</dbReference>
<dbReference type="Gene3D" id="3.30.460.40">
    <property type="match status" value="1"/>
</dbReference>
<protein>
    <recommendedName>
        <fullName evidence="3">Amino acid transporter</fullName>
    </recommendedName>
</protein>
<proteinExistence type="predicted"/>
<evidence type="ECO:0000313" key="2">
    <source>
        <dbReference type="Proteomes" id="UP000606396"/>
    </source>
</evidence>
<accession>A0ABR8HCY6</accession>
<reference evidence="1 2" key="1">
    <citation type="journal article" date="2020" name="ISME J.">
        <title>Comparative genomics reveals insights into cyanobacterial evolution and habitat adaptation.</title>
        <authorList>
            <person name="Chen M.Y."/>
            <person name="Teng W.K."/>
            <person name="Zhao L."/>
            <person name="Hu C.X."/>
            <person name="Zhou Y.K."/>
            <person name="Han B.P."/>
            <person name="Song L.R."/>
            <person name="Shu W.S."/>
        </authorList>
    </citation>
    <scope>NUCLEOTIDE SEQUENCE [LARGE SCALE GENOMIC DNA]</scope>
    <source>
        <strain evidence="1 2">FACHB-252</strain>
    </source>
</reference>
<comment type="caution">
    <text evidence="1">The sequence shown here is derived from an EMBL/GenBank/DDBJ whole genome shotgun (WGS) entry which is preliminary data.</text>
</comment>
<name>A0ABR8HCY6_NOSPU</name>
<keyword evidence="2" id="KW-1185">Reference proteome</keyword>
<dbReference type="RefSeq" id="WP_190950779.1">
    <property type="nucleotide sequence ID" value="NZ_JACJTC010000014.1"/>
</dbReference>
<evidence type="ECO:0000313" key="1">
    <source>
        <dbReference type="EMBL" id="MBD2613526.1"/>
    </source>
</evidence>
<gene>
    <name evidence="1" type="ORF">H6G94_19975</name>
</gene>
<dbReference type="InterPro" id="IPR019646">
    <property type="entry name" value="Aminoglyc_AdlTrfase"/>
</dbReference>
<dbReference type="SUPFAM" id="SSF81301">
    <property type="entry name" value="Nucleotidyltransferase"/>
    <property type="match status" value="1"/>
</dbReference>
<dbReference type="Pfam" id="PF10706">
    <property type="entry name" value="Aminoglyc_resit"/>
    <property type="match status" value="1"/>
</dbReference>
<dbReference type="Proteomes" id="UP000606396">
    <property type="component" value="Unassembled WGS sequence"/>
</dbReference>
<evidence type="ECO:0008006" key="3">
    <source>
        <dbReference type="Google" id="ProtNLM"/>
    </source>
</evidence>
<organism evidence="1 2">
    <name type="scientific">Nostoc punctiforme FACHB-252</name>
    <dbReference type="NCBI Taxonomy" id="1357509"/>
    <lineage>
        <taxon>Bacteria</taxon>
        <taxon>Bacillati</taxon>
        <taxon>Cyanobacteriota</taxon>
        <taxon>Cyanophyceae</taxon>
        <taxon>Nostocales</taxon>
        <taxon>Nostocaceae</taxon>
        <taxon>Nostoc</taxon>
    </lineage>
</organism>